<dbReference type="Proteomes" id="UP000316770">
    <property type="component" value="Chromosome"/>
</dbReference>
<dbReference type="EMBL" id="CP036318">
    <property type="protein sequence ID" value="QDV56789.1"/>
    <property type="molecule type" value="Genomic_DNA"/>
</dbReference>
<feature type="chain" id="PRO_5021844206" description="Carboxypeptidase regulatory-like domain-containing protein" evidence="1">
    <location>
        <begin position="25"/>
        <end position="146"/>
    </location>
</feature>
<proteinExistence type="predicted"/>
<evidence type="ECO:0000256" key="1">
    <source>
        <dbReference type="SAM" id="SignalP"/>
    </source>
</evidence>
<evidence type="ECO:0008006" key="4">
    <source>
        <dbReference type="Google" id="ProtNLM"/>
    </source>
</evidence>
<reference evidence="2 3" key="1">
    <citation type="submission" date="2019-02" db="EMBL/GenBank/DDBJ databases">
        <title>Deep-cultivation of Planctomycetes and their phenomic and genomic characterization uncovers novel biology.</title>
        <authorList>
            <person name="Wiegand S."/>
            <person name="Jogler M."/>
            <person name="Boedeker C."/>
            <person name="Pinto D."/>
            <person name="Vollmers J."/>
            <person name="Rivas-Marin E."/>
            <person name="Kohn T."/>
            <person name="Peeters S.H."/>
            <person name="Heuer A."/>
            <person name="Rast P."/>
            <person name="Oberbeckmann S."/>
            <person name="Bunk B."/>
            <person name="Jeske O."/>
            <person name="Meyerdierks A."/>
            <person name="Storesund J.E."/>
            <person name="Kallscheuer N."/>
            <person name="Luecker S."/>
            <person name="Lage O.M."/>
            <person name="Pohl T."/>
            <person name="Merkel B.J."/>
            <person name="Hornburger P."/>
            <person name="Mueller R.-W."/>
            <person name="Bruemmer F."/>
            <person name="Labrenz M."/>
            <person name="Spormann A.M."/>
            <person name="Op den Camp H."/>
            <person name="Overmann J."/>
            <person name="Amann R."/>
            <person name="Jetten M.S.M."/>
            <person name="Mascher T."/>
            <person name="Medema M.H."/>
            <person name="Devos D.P."/>
            <person name="Kaster A.-K."/>
            <person name="Ovreas L."/>
            <person name="Rohde M."/>
            <person name="Galperin M.Y."/>
            <person name="Jogler C."/>
        </authorList>
    </citation>
    <scope>NUCLEOTIDE SEQUENCE [LARGE SCALE GENOMIC DNA]</scope>
    <source>
        <strain evidence="2 3">Mal33</strain>
    </source>
</reference>
<dbReference type="AlphaFoldDB" id="A0A518IUL9"/>
<keyword evidence="1" id="KW-0732">Signal</keyword>
<evidence type="ECO:0000313" key="2">
    <source>
        <dbReference type="EMBL" id="QDV56789.1"/>
    </source>
</evidence>
<gene>
    <name evidence="2" type="ORF">Mal33_27880</name>
</gene>
<protein>
    <recommendedName>
        <fullName evidence="4">Carboxypeptidase regulatory-like domain-containing protein</fullName>
    </recommendedName>
</protein>
<dbReference type="PROSITE" id="PS51257">
    <property type="entry name" value="PROKAR_LIPOPROTEIN"/>
    <property type="match status" value="1"/>
</dbReference>
<name>A0A518IUL9_9BACT</name>
<keyword evidence="3" id="KW-1185">Reference proteome</keyword>
<sequence length="146" mass="15720" precursor="true">MTCCTNRSCGTFCLLSCVLTIAIAGCGPSAPSRQEISGSITWDGEPLSSTSIVFRSQGSGGQGVATEVTDGQFQVSSEQGPTPGLYDVVLLPVQPELEDYEALRKQGKMPLTGPKIPHRYQHRGELTAEVKADQPNRFVFEISSKR</sequence>
<accession>A0A518IUL9</accession>
<evidence type="ECO:0000313" key="3">
    <source>
        <dbReference type="Proteomes" id="UP000316770"/>
    </source>
</evidence>
<feature type="signal peptide" evidence="1">
    <location>
        <begin position="1"/>
        <end position="24"/>
    </location>
</feature>
<organism evidence="2 3">
    <name type="scientific">Rosistilla oblonga</name>
    <dbReference type="NCBI Taxonomy" id="2527990"/>
    <lineage>
        <taxon>Bacteria</taxon>
        <taxon>Pseudomonadati</taxon>
        <taxon>Planctomycetota</taxon>
        <taxon>Planctomycetia</taxon>
        <taxon>Pirellulales</taxon>
        <taxon>Pirellulaceae</taxon>
        <taxon>Rosistilla</taxon>
    </lineage>
</organism>